<evidence type="ECO:0000256" key="4">
    <source>
        <dbReference type="ARBA" id="ARBA00022490"/>
    </source>
</evidence>
<organism evidence="11 12">
    <name type="scientific">Haloquadratum walsbyi (strain DSM 16854 / JCM 12705 / C23)</name>
    <dbReference type="NCBI Taxonomy" id="768065"/>
    <lineage>
        <taxon>Archaea</taxon>
        <taxon>Methanobacteriati</taxon>
        <taxon>Methanobacteriota</taxon>
        <taxon>Stenosarchaea group</taxon>
        <taxon>Halobacteria</taxon>
        <taxon>Halobacteriales</taxon>
        <taxon>Haloferacaceae</taxon>
        <taxon>Haloquadratum</taxon>
    </lineage>
</organism>
<evidence type="ECO:0000256" key="7">
    <source>
        <dbReference type="ARBA" id="ARBA00022691"/>
    </source>
</evidence>
<evidence type="ECO:0000256" key="3">
    <source>
        <dbReference type="ARBA" id="ARBA00011890"/>
    </source>
</evidence>
<evidence type="ECO:0000256" key="1">
    <source>
        <dbReference type="ARBA" id="ARBA00004496"/>
    </source>
</evidence>
<sequence>MDPAVLREDMVNSVETQLDVSVAAPVSHAMRTVPREPFVEDAPYQNSSSEHIGTTILAPSVVARLLTALHISTEPDINVQLNSPESTENPESADKSIAKGESTHETASDDVLVVGAGVGYTAAVLAELTDERHVHAIDINRQVVHTARSNLEVAGYEGVLVDTRDGAHGLPEYAPFNRILVEAASLEPPKALLNQLTANGRLVIPLGGPSQTIATVDAQGNILTEQGAVALDPLLVEGESGDGPARNRTVREDAEFDESGYFAPTGWEQEWIDWDKNQH</sequence>
<gene>
    <name evidence="11" type="primary">pimT</name>
    <name evidence="11" type="ordered locus">Hqrw_1417</name>
</gene>
<dbReference type="PANTHER" id="PTHR11579">
    <property type="entry name" value="PROTEIN-L-ISOASPARTATE O-METHYLTRANSFERASE"/>
    <property type="match status" value="1"/>
</dbReference>
<dbReference type="CDD" id="cd02440">
    <property type="entry name" value="AdoMet_MTases"/>
    <property type="match status" value="1"/>
</dbReference>
<accession>G0LHY2</accession>
<dbReference type="KEGG" id="hwc:Hqrw_1417"/>
<dbReference type="EC" id="2.1.1.77" evidence="3"/>
<dbReference type="Gene3D" id="3.40.50.150">
    <property type="entry name" value="Vaccinia Virus protein VP39"/>
    <property type="match status" value="2"/>
</dbReference>
<comment type="subcellular location">
    <subcellularLocation>
        <location evidence="1">Cytoplasm</location>
    </subcellularLocation>
</comment>
<dbReference type="AlphaFoldDB" id="G0LHY2"/>
<dbReference type="HOGENOM" id="CLU_055432_2_0_2"/>
<dbReference type="InterPro" id="IPR000682">
    <property type="entry name" value="PCMT"/>
</dbReference>
<comment type="function">
    <text evidence="8">Catalyzes the methyl esterification of L-isoaspartyl residues in peptides and proteins that result from spontaneous decomposition of normal L-aspartyl and L-asparaginyl residues. It plays a role in the repair and/or degradation of damaged proteins.</text>
</comment>
<evidence type="ECO:0000256" key="8">
    <source>
        <dbReference type="ARBA" id="ARBA00025330"/>
    </source>
</evidence>
<name>G0LHY2_HALWC</name>
<protein>
    <recommendedName>
        <fullName evidence="3">protein-L-isoaspartate(D-aspartate) O-methyltransferase</fullName>
        <ecNumber evidence="3">2.1.1.77</ecNumber>
    </recommendedName>
</protein>
<comment type="similarity">
    <text evidence="2">Belongs to the methyltransferase superfamily. L-isoaspartyl/D-aspartyl protein methyltransferase family.</text>
</comment>
<keyword evidence="6 11" id="KW-0808">Transferase</keyword>
<evidence type="ECO:0000313" key="12">
    <source>
        <dbReference type="Proteomes" id="UP000007954"/>
    </source>
</evidence>
<dbReference type="EMBL" id="FR746099">
    <property type="protein sequence ID" value="CCC39370.1"/>
    <property type="molecule type" value="Genomic_DNA"/>
</dbReference>
<evidence type="ECO:0000256" key="6">
    <source>
        <dbReference type="ARBA" id="ARBA00022679"/>
    </source>
</evidence>
<dbReference type="OrthoDB" id="194891at2157"/>
<keyword evidence="7" id="KW-0949">S-adenosyl-L-methionine</keyword>
<evidence type="ECO:0000256" key="9">
    <source>
        <dbReference type="ARBA" id="ARBA00029295"/>
    </source>
</evidence>
<feature type="compositionally biased region" description="Basic and acidic residues" evidence="10">
    <location>
        <begin position="92"/>
        <end position="106"/>
    </location>
</feature>
<keyword evidence="5 11" id="KW-0489">Methyltransferase</keyword>
<dbReference type="Pfam" id="PF01135">
    <property type="entry name" value="PCMT"/>
    <property type="match status" value="1"/>
</dbReference>
<dbReference type="RefSeq" id="WP_014555246.1">
    <property type="nucleotide sequence ID" value="NC_017459.1"/>
</dbReference>
<keyword evidence="4" id="KW-0963">Cytoplasm</keyword>
<feature type="compositionally biased region" description="Polar residues" evidence="10">
    <location>
        <begin position="79"/>
        <end position="90"/>
    </location>
</feature>
<dbReference type="SUPFAM" id="SSF53335">
    <property type="entry name" value="S-adenosyl-L-methionine-dependent methyltransferases"/>
    <property type="match status" value="1"/>
</dbReference>
<evidence type="ECO:0000313" key="11">
    <source>
        <dbReference type="EMBL" id="CCC39370.1"/>
    </source>
</evidence>
<dbReference type="GeneID" id="12446074"/>
<dbReference type="GO" id="GO:0004719">
    <property type="term" value="F:protein-L-isoaspartate (D-aspartate) O-methyltransferase activity"/>
    <property type="evidence" value="ECO:0007669"/>
    <property type="project" value="UniProtKB-EC"/>
</dbReference>
<reference evidence="11 12" key="1">
    <citation type="journal article" date="2011" name="PLoS ONE">
        <title>Haloquadratum walsbyi: limited diversity in a global pond.</title>
        <authorList>
            <person name="Dyall-Smith M."/>
            <person name="Pfeiffer F."/>
            <person name="Klee K."/>
            <person name="Palm P."/>
            <person name="Gross K."/>
            <person name="Schuster S.C."/>
            <person name="Rampp M."/>
            <person name="Oesterhelt D."/>
        </authorList>
    </citation>
    <scope>NUCLEOTIDE SEQUENCE [LARGE SCALE GENOMIC DNA]</scope>
    <source>
        <strain evidence="12">DSM 16854 / JCM 12705 / C23</strain>
    </source>
</reference>
<comment type="catalytic activity">
    <reaction evidence="9">
        <text>[protein]-L-isoaspartate + S-adenosyl-L-methionine = [protein]-L-isoaspartate alpha-methyl ester + S-adenosyl-L-homocysteine</text>
        <dbReference type="Rhea" id="RHEA:12705"/>
        <dbReference type="Rhea" id="RHEA-COMP:12143"/>
        <dbReference type="Rhea" id="RHEA-COMP:12144"/>
        <dbReference type="ChEBI" id="CHEBI:57856"/>
        <dbReference type="ChEBI" id="CHEBI:59789"/>
        <dbReference type="ChEBI" id="CHEBI:90596"/>
        <dbReference type="ChEBI" id="CHEBI:90598"/>
        <dbReference type="EC" id="2.1.1.77"/>
    </reaction>
</comment>
<dbReference type="GO" id="GO:0005737">
    <property type="term" value="C:cytoplasm"/>
    <property type="evidence" value="ECO:0007669"/>
    <property type="project" value="UniProtKB-SubCell"/>
</dbReference>
<evidence type="ECO:0000256" key="5">
    <source>
        <dbReference type="ARBA" id="ARBA00022603"/>
    </source>
</evidence>
<proteinExistence type="inferred from homology"/>
<evidence type="ECO:0000256" key="10">
    <source>
        <dbReference type="SAM" id="MobiDB-lite"/>
    </source>
</evidence>
<dbReference type="InterPro" id="IPR029063">
    <property type="entry name" value="SAM-dependent_MTases_sf"/>
</dbReference>
<dbReference type="GO" id="GO:0032259">
    <property type="term" value="P:methylation"/>
    <property type="evidence" value="ECO:0007669"/>
    <property type="project" value="UniProtKB-KW"/>
</dbReference>
<dbReference type="PANTHER" id="PTHR11579:SF0">
    <property type="entry name" value="PROTEIN-L-ISOASPARTATE(D-ASPARTATE) O-METHYLTRANSFERASE"/>
    <property type="match status" value="1"/>
</dbReference>
<evidence type="ECO:0000256" key="2">
    <source>
        <dbReference type="ARBA" id="ARBA00005369"/>
    </source>
</evidence>
<feature type="region of interest" description="Disordered" evidence="10">
    <location>
        <begin position="77"/>
        <end position="106"/>
    </location>
</feature>
<dbReference type="Proteomes" id="UP000007954">
    <property type="component" value="Chromosome"/>
</dbReference>